<organism evidence="2 3">
    <name type="scientific">Desulfonema limicola</name>
    <dbReference type="NCBI Taxonomy" id="45656"/>
    <lineage>
        <taxon>Bacteria</taxon>
        <taxon>Pseudomonadati</taxon>
        <taxon>Thermodesulfobacteriota</taxon>
        <taxon>Desulfobacteria</taxon>
        <taxon>Desulfobacterales</taxon>
        <taxon>Desulfococcaceae</taxon>
        <taxon>Desulfonema</taxon>
    </lineage>
</organism>
<sequence>MKQLFKVLACTLFVSLFCAPAMGAGKILLVQSYYSDYSWVNSITDGVKKGLEGSGAQLEIFYMDTKRNTSAEWKIESGELAKKKVAEFKPDIIIPADDNAQQFFAKDYVGKQGINIVFTGVNADPGKYGYPASNATGVIQKPLFVPSIEMLLKIKPDIKKIALISDDGPTSDAMISYMKTLKAPVEVVSYDQPSTFDQWKSLIEQYQKTVDAIAVNLYQTIKESAGNKSLPQKTVMEWTMANNKLPIMGLYEDAFDDGALCGIAESGEEQGLQAASLAVQILNGKKPGDLKIVIPTKGLVVVNLKTAEKLGLTIPFEILESAGRIIEF</sequence>
<reference evidence="2" key="1">
    <citation type="journal article" date="2021" name="Microb. Physiol.">
        <title>Proteogenomic Insights into the Physiology of Marine, Sulfate-Reducing, Filamentous Desulfonema limicola and Desulfonema magnum.</title>
        <authorList>
            <person name="Schnaars V."/>
            <person name="Wohlbrand L."/>
            <person name="Scheve S."/>
            <person name="Hinrichs C."/>
            <person name="Reinhardt R."/>
            <person name="Rabus R."/>
        </authorList>
    </citation>
    <scope>NUCLEOTIDE SEQUENCE</scope>
    <source>
        <strain evidence="2">5ac10</strain>
    </source>
</reference>
<name>A0A975B4F6_9BACT</name>
<dbReference type="RefSeq" id="WP_207690425.1">
    <property type="nucleotide sequence ID" value="NZ_CP061799.1"/>
</dbReference>
<evidence type="ECO:0000313" key="3">
    <source>
        <dbReference type="Proteomes" id="UP000663720"/>
    </source>
</evidence>
<dbReference type="PANTHER" id="PTHR35271">
    <property type="entry name" value="ABC TRANSPORTER, SUBSTRATE-BINDING LIPOPROTEIN-RELATED"/>
    <property type="match status" value="1"/>
</dbReference>
<accession>A0A975B4F6</accession>
<protein>
    <submittedName>
        <fullName evidence="2">ABC transporter, substrate-binding protein</fullName>
    </submittedName>
</protein>
<dbReference type="EMBL" id="CP061799">
    <property type="protein sequence ID" value="QTA78592.1"/>
    <property type="molecule type" value="Genomic_DNA"/>
</dbReference>
<proteinExistence type="predicted"/>
<dbReference type="Gene3D" id="3.40.50.2300">
    <property type="match status" value="2"/>
</dbReference>
<dbReference type="AlphaFoldDB" id="A0A975B4F6"/>
<dbReference type="PANTHER" id="PTHR35271:SF1">
    <property type="entry name" value="ABC TRANSPORTER, SUBSTRATE-BINDING LIPOPROTEIN"/>
    <property type="match status" value="1"/>
</dbReference>
<evidence type="ECO:0000256" key="1">
    <source>
        <dbReference type="SAM" id="SignalP"/>
    </source>
</evidence>
<dbReference type="Pfam" id="PF04392">
    <property type="entry name" value="ABC_sub_bind"/>
    <property type="match status" value="1"/>
</dbReference>
<evidence type="ECO:0000313" key="2">
    <source>
        <dbReference type="EMBL" id="QTA78592.1"/>
    </source>
</evidence>
<keyword evidence="3" id="KW-1185">Reference proteome</keyword>
<keyword evidence="1" id="KW-0732">Signal</keyword>
<gene>
    <name evidence="2" type="ORF">dnl_08160</name>
</gene>
<feature type="signal peptide" evidence="1">
    <location>
        <begin position="1"/>
        <end position="23"/>
    </location>
</feature>
<feature type="chain" id="PRO_5037110804" evidence="1">
    <location>
        <begin position="24"/>
        <end position="328"/>
    </location>
</feature>
<dbReference type="InterPro" id="IPR007487">
    <property type="entry name" value="ABC_transpt-TYRBP-like"/>
</dbReference>
<dbReference type="Proteomes" id="UP000663720">
    <property type="component" value="Chromosome"/>
</dbReference>
<dbReference type="KEGG" id="dli:dnl_08160"/>